<sequence length="193" mass="21585">MLASLLFGLVVSSAIKKEVRSFDSRRKGFKVILACDKEGHRCDKIEDSVRDATGFLENALVLSKQIVVDATYLKESDEGLWDDDNSLGLGSPELITKIEGNMTYQTPRALFKQVTRRKLNDGPDIILHIIQMLKCLSPTVKPNKVNISTAFLMSSLMSFSTAWDSSRPLARWPRTPTYLPISFALTGTKQQTM</sequence>
<comment type="caution">
    <text evidence="1">The sequence shown here is derived from an EMBL/GenBank/DDBJ whole genome shotgun (WGS) entry which is preliminary data.</text>
</comment>
<dbReference type="EMBL" id="QTSX02007374">
    <property type="protein sequence ID" value="KAJ9048553.1"/>
    <property type="molecule type" value="Genomic_DNA"/>
</dbReference>
<dbReference type="Proteomes" id="UP001165960">
    <property type="component" value="Unassembled WGS sequence"/>
</dbReference>
<evidence type="ECO:0000313" key="1">
    <source>
        <dbReference type="EMBL" id="KAJ9048553.1"/>
    </source>
</evidence>
<evidence type="ECO:0000313" key="2">
    <source>
        <dbReference type="Proteomes" id="UP001165960"/>
    </source>
</evidence>
<protein>
    <submittedName>
        <fullName evidence="1">Uncharacterized protein</fullName>
    </submittedName>
</protein>
<name>A0ACC2REN5_9FUNG</name>
<gene>
    <name evidence="1" type="ORF">DSO57_1033917</name>
</gene>
<keyword evidence="2" id="KW-1185">Reference proteome</keyword>
<reference evidence="1" key="1">
    <citation type="submission" date="2022-04" db="EMBL/GenBank/DDBJ databases">
        <title>Genome of the entomopathogenic fungus Entomophthora muscae.</title>
        <authorList>
            <person name="Elya C."/>
            <person name="Lovett B.R."/>
            <person name="Lee E."/>
            <person name="Macias A.M."/>
            <person name="Hajek A.E."/>
            <person name="De Bivort B.L."/>
            <person name="Kasson M.T."/>
            <person name="De Fine Licht H.H."/>
            <person name="Stajich J.E."/>
        </authorList>
    </citation>
    <scope>NUCLEOTIDE SEQUENCE</scope>
    <source>
        <strain evidence="1">Berkeley</strain>
    </source>
</reference>
<accession>A0ACC2REN5</accession>
<proteinExistence type="predicted"/>
<organism evidence="1 2">
    <name type="scientific">Entomophthora muscae</name>
    <dbReference type="NCBI Taxonomy" id="34485"/>
    <lineage>
        <taxon>Eukaryota</taxon>
        <taxon>Fungi</taxon>
        <taxon>Fungi incertae sedis</taxon>
        <taxon>Zoopagomycota</taxon>
        <taxon>Entomophthoromycotina</taxon>
        <taxon>Entomophthoromycetes</taxon>
        <taxon>Entomophthorales</taxon>
        <taxon>Entomophthoraceae</taxon>
        <taxon>Entomophthora</taxon>
    </lineage>
</organism>